<feature type="transmembrane region" description="Helical" evidence="1">
    <location>
        <begin position="217"/>
        <end position="235"/>
    </location>
</feature>
<sequence>MTTAAPDLASVPSDRDVLIDVLRAIGLVMIVLAHTIPSGWTIFQLRNFDVPLMAFVAGMSFAVTAPERLSLGPYYLKRIGRLLVPTYTFLLLFFGITALCCWLIDQPFALQGGWYQTFMLTNHPPSIGYVWIIRVFVLLAATAPLLHWVWMRTPKAVFASSLIVAYAGYEVAFYNIPRPETVWVRTLLFTYIYFAISYALMFGVGMLCTRLSALQRFLAVIFFSIVFVICIFYFARGDEITLRMQSYKYPPRLYYVSWGMLMSLTLSLVLMRLWLPGVLMSAVRFLSSASLWIYLWHIAVLYIIRWHLGGVEVLKNHWIKFGVVLVTASLITLAHRLVFRWLSRRLEPLPPLAGFVRLAFLK</sequence>
<feature type="domain" description="Acyltransferase 3" evidence="2">
    <location>
        <begin position="19"/>
        <end position="326"/>
    </location>
</feature>
<feature type="transmembrane region" description="Helical" evidence="1">
    <location>
        <begin position="21"/>
        <end position="42"/>
    </location>
</feature>
<gene>
    <name evidence="3" type="ORF">Pan265_13030</name>
</gene>
<dbReference type="Proteomes" id="UP000320386">
    <property type="component" value="Chromosome"/>
</dbReference>
<protein>
    <submittedName>
        <fullName evidence="3">Acyltransferase family protein</fullName>
    </submittedName>
</protein>
<feature type="transmembrane region" description="Helical" evidence="1">
    <location>
        <begin position="129"/>
        <end position="150"/>
    </location>
</feature>
<dbReference type="RefSeq" id="WP_145445601.1">
    <property type="nucleotide sequence ID" value="NZ_CP036280.1"/>
</dbReference>
<keyword evidence="1" id="KW-1133">Transmembrane helix</keyword>
<feature type="transmembrane region" description="Helical" evidence="1">
    <location>
        <begin position="87"/>
        <end position="109"/>
    </location>
</feature>
<dbReference type="InterPro" id="IPR002656">
    <property type="entry name" value="Acyl_transf_3_dom"/>
</dbReference>
<evidence type="ECO:0000313" key="3">
    <source>
        <dbReference type="EMBL" id="QDU71453.1"/>
    </source>
</evidence>
<keyword evidence="4" id="KW-1185">Reference proteome</keyword>
<dbReference type="OrthoDB" id="9816048at2"/>
<dbReference type="Pfam" id="PF01757">
    <property type="entry name" value="Acyl_transf_3"/>
    <property type="match status" value="1"/>
</dbReference>
<organism evidence="3 4">
    <name type="scientific">Mucisphaera calidilacus</name>
    <dbReference type="NCBI Taxonomy" id="2527982"/>
    <lineage>
        <taxon>Bacteria</taxon>
        <taxon>Pseudomonadati</taxon>
        <taxon>Planctomycetota</taxon>
        <taxon>Phycisphaerae</taxon>
        <taxon>Phycisphaerales</taxon>
        <taxon>Phycisphaeraceae</taxon>
        <taxon>Mucisphaera</taxon>
    </lineage>
</organism>
<feature type="transmembrane region" description="Helical" evidence="1">
    <location>
        <begin position="282"/>
        <end position="306"/>
    </location>
</feature>
<feature type="transmembrane region" description="Helical" evidence="1">
    <location>
        <begin position="318"/>
        <end position="339"/>
    </location>
</feature>
<dbReference type="GO" id="GO:0016747">
    <property type="term" value="F:acyltransferase activity, transferring groups other than amino-acyl groups"/>
    <property type="evidence" value="ECO:0007669"/>
    <property type="project" value="InterPro"/>
</dbReference>
<feature type="transmembrane region" description="Helical" evidence="1">
    <location>
        <begin position="48"/>
        <end position="66"/>
    </location>
</feature>
<evidence type="ECO:0000259" key="2">
    <source>
        <dbReference type="Pfam" id="PF01757"/>
    </source>
</evidence>
<dbReference type="AlphaFoldDB" id="A0A518BWV0"/>
<proteinExistence type="predicted"/>
<keyword evidence="1" id="KW-0812">Transmembrane</keyword>
<dbReference type="EMBL" id="CP036280">
    <property type="protein sequence ID" value="QDU71453.1"/>
    <property type="molecule type" value="Genomic_DNA"/>
</dbReference>
<keyword evidence="3" id="KW-0012">Acyltransferase</keyword>
<dbReference type="KEGG" id="mcad:Pan265_13030"/>
<reference evidence="3 4" key="1">
    <citation type="submission" date="2019-02" db="EMBL/GenBank/DDBJ databases">
        <title>Deep-cultivation of Planctomycetes and their phenomic and genomic characterization uncovers novel biology.</title>
        <authorList>
            <person name="Wiegand S."/>
            <person name="Jogler M."/>
            <person name="Boedeker C."/>
            <person name="Pinto D."/>
            <person name="Vollmers J."/>
            <person name="Rivas-Marin E."/>
            <person name="Kohn T."/>
            <person name="Peeters S.H."/>
            <person name="Heuer A."/>
            <person name="Rast P."/>
            <person name="Oberbeckmann S."/>
            <person name="Bunk B."/>
            <person name="Jeske O."/>
            <person name="Meyerdierks A."/>
            <person name="Storesund J.E."/>
            <person name="Kallscheuer N."/>
            <person name="Luecker S."/>
            <person name="Lage O.M."/>
            <person name="Pohl T."/>
            <person name="Merkel B.J."/>
            <person name="Hornburger P."/>
            <person name="Mueller R.-W."/>
            <person name="Bruemmer F."/>
            <person name="Labrenz M."/>
            <person name="Spormann A.M."/>
            <person name="Op den Camp H."/>
            <person name="Overmann J."/>
            <person name="Amann R."/>
            <person name="Jetten M.S.M."/>
            <person name="Mascher T."/>
            <person name="Medema M.H."/>
            <person name="Devos D.P."/>
            <person name="Kaster A.-K."/>
            <person name="Ovreas L."/>
            <person name="Rohde M."/>
            <person name="Galperin M.Y."/>
            <person name="Jogler C."/>
        </authorList>
    </citation>
    <scope>NUCLEOTIDE SEQUENCE [LARGE SCALE GENOMIC DNA]</scope>
    <source>
        <strain evidence="3 4">Pan265</strain>
    </source>
</reference>
<keyword evidence="1" id="KW-0472">Membrane</keyword>
<feature type="transmembrane region" description="Helical" evidence="1">
    <location>
        <begin position="182"/>
        <end position="205"/>
    </location>
</feature>
<feature type="transmembrane region" description="Helical" evidence="1">
    <location>
        <begin position="255"/>
        <end position="275"/>
    </location>
</feature>
<evidence type="ECO:0000256" key="1">
    <source>
        <dbReference type="SAM" id="Phobius"/>
    </source>
</evidence>
<accession>A0A518BWV0</accession>
<evidence type="ECO:0000313" key="4">
    <source>
        <dbReference type="Proteomes" id="UP000320386"/>
    </source>
</evidence>
<feature type="transmembrane region" description="Helical" evidence="1">
    <location>
        <begin position="157"/>
        <end position="176"/>
    </location>
</feature>
<keyword evidence="3" id="KW-0808">Transferase</keyword>
<name>A0A518BWV0_9BACT</name>